<proteinExistence type="predicted"/>
<protein>
    <submittedName>
        <fullName evidence="1">Uncharacterized protein</fullName>
    </submittedName>
</protein>
<accession>A0A8D8W930</accession>
<dbReference type="EMBL" id="HBUF01161596">
    <property type="protein sequence ID" value="CAG6650313.1"/>
    <property type="molecule type" value="Transcribed_RNA"/>
</dbReference>
<name>A0A8D8W930_9HEMI</name>
<organism evidence="1">
    <name type="scientific">Cacopsylla melanoneura</name>
    <dbReference type="NCBI Taxonomy" id="428564"/>
    <lineage>
        <taxon>Eukaryota</taxon>
        <taxon>Metazoa</taxon>
        <taxon>Ecdysozoa</taxon>
        <taxon>Arthropoda</taxon>
        <taxon>Hexapoda</taxon>
        <taxon>Insecta</taxon>
        <taxon>Pterygota</taxon>
        <taxon>Neoptera</taxon>
        <taxon>Paraneoptera</taxon>
        <taxon>Hemiptera</taxon>
        <taxon>Sternorrhyncha</taxon>
        <taxon>Psylloidea</taxon>
        <taxon>Psyllidae</taxon>
        <taxon>Psyllinae</taxon>
        <taxon>Cacopsylla</taxon>
    </lineage>
</organism>
<sequence length="99" mass="10930">MTCECAAPRSCHEFSRNLLFEILSLPCLDLQHPLSGRFGLLLYGHPGDPHCRSSRCTNTCTGKASLSILLFKTYSMTFYLLEIGSKEGERTHGTCGTSI</sequence>
<dbReference type="AlphaFoldDB" id="A0A8D8W930"/>
<reference evidence="1" key="1">
    <citation type="submission" date="2021-05" db="EMBL/GenBank/DDBJ databases">
        <authorList>
            <person name="Alioto T."/>
            <person name="Alioto T."/>
            <person name="Gomez Garrido J."/>
        </authorList>
    </citation>
    <scope>NUCLEOTIDE SEQUENCE</scope>
</reference>
<evidence type="ECO:0000313" key="1">
    <source>
        <dbReference type="EMBL" id="CAG6650313.1"/>
    </source>
</evidence>